<sequence length="288" mass="32686">MNSILKVLEKSFIEISNIIRNNDSNVLFEVISKYNLSGDNVKKLDIISNQILKENLLKLDMIKTIGSEEENELIFTDNKNGKYMICFDPLDGSSNIDVNITVGTIFAIYEYSNGKIQNGHNIKMAGYCLYAGSTQMVIADSKVNIYQLDNLTNEFKILFEDWKIPINGPYYAINESNKFIMDEKYNKFINNVIDLGYSARWVASLVADAHRTLIKGGFFAYPGNLKNKNGKIRLLYEAYPFAYIFKIAGGESSDGTNNLLDVSFPENIHQKTPIILSSKKEFNIFNLI</sequence>
<keyword evidence="5" id="KW-0378">Hydrolase</keyword>
<dbReference type="GO" id="GO:0006002">
    <property type="term" value="P:fructose 6-phosphate metabolic process"/>
    <property type="evidence" value="ECO:0007669"/>
    <property type="project" value="TreeGrafter"/>
</dbReference>
<dbReference type="GO" id="GO:0005737">
    <property type="term" value="C:cytoplasm"/>
    <property type="evidence" value="ECO:0007669"/>
    <property type="project" value="TreeGrafter"/>
</dbReference>
<comment type="similarity">
    <text evidence="2">Belongs to the FBPase class 1 family.</text>
</comment>
<feature type="domain" description="GOLD" evidence="8">
    <location>
        <begin position="9"/>
        <end position="102"/>
    </location>
</feature>
<reference evidence="9" key="1">
    <citation type="journal article" date="2020" name="Nature">
        <title>Giant virus diversity and host interactions through global metagenomics.</title>
        <authorList>
            <person name="Schulz F."/>
            <person name="Roux S."/>
            <person name="Paez-Espino D."/>
            <person name="Jungbluth S."/>
            <person name="Walsh D.A."/>
            <person name="Denef V.J."/>
            <person name="McMahon K.D."/>
            <person name="Konstantinidis K.T."/>
            <person name="Eloe-Fadrosh E.A."/>
            <person name="Kyrpides N.C."/>
            <person name="Woyke T."/>
        </authorList>
    </citation>
    <scope>NUCLEOTIDE SEQUENCE</scope>
    <source>
        <strain evidence="9">GVMAG-M-3300024302-11</strain>
    </source>
</reference>
<dbReference type="PIRSF" id="PIRSF000904">
    <property type="entry name" value="FBPtase_SBPase"/>
    <property type="match status" value="1"/>
</dbReference>
<keyword evidence="6" id="KW-0119">Carbohydrate metabolism</keyword>
<evidence type="ECO:0000256" key="3">
    <source>
        <dbReference type="ARBA" id="ARBA00013093"/>
    </source>
</evidence>
<dbReference type="InterPro" id="IPR033391">
    <property type="entry name" value="FBPase_N"/>
</dbReference>
<dbReference type="GO" id="GO:0006094">
    <property type="term" value="P:gluconeogenesis"/>
    <property type="evidence" value="ECO:0007669"/>
    <property type="project" value="TreeGrafter"/>
</dbReference>
<dbReference type="PROSITE" id="PS50866">
    <property type="entry name" value="GOLD"/>
    <property type="match status" value="1"/>
</dbReference>
<keyword evidence="4" id="KW-0963">Cytoplasm</keyword>
<accession>A0A6C0ITR4</accession>
<evidence type="ECO:0000256" key="7">
    <source>
        <dbReference type="ARBA" id="ARBA00024331"/>
    </source>
</evidence>
<dbReference type="PANTHER" id="PTHR11556">
    <property type="entry name" value="FRUCTOSE-1,6-BISPHOSPHATASE-RELATED"/>
    <property type="match status" value="1"/>
</dbReference>
<dbReference type="Gene3D" id="3.30.540.10">
    <property type="entry name" value="Fructose-1,6-Bisphosphatase, subunit A, domain 1"/>
    <property type="match status" value="1"/>
</dbReference>
<comment type="catalytic activity">
    <reaction evidence="1">
        <text>beta-D-fructose 1,6-bisphosphate + H2O = beta-D-fructose 6-phosphate + phosphate</text>
        <dbReference type="Rhea" id="RHEA:11064"/>
        <dbReference type="ChEBI" id="CHEBI:15377"/>
        <dbReference type="ChEBI" id="CHEBI:32966"/>
        <dbReference type="ChEBI" id="CHEBI:43474"/>
        <dbReference type="ChEBI" id="CHEBI:57634"/>
        <dbReference type="EC" id="3.1.3.11"/>
    </reaction>
</comment>
<evidence type="ECO:0000259" key="8">
    <source>
        <dbReference type="PROSITE" id="PS50866"/>
    </source>
</evidence>
<dbReference type="Pfam" id="PF00316">
    <property type="entry name" value="FBPase"/>
    <property type="match status" value="1"/>
</dbReference>
<dbReference type="HAMAP" id="MF_01855">
    <property type="entry name" value="FBPase_class1"/>
    <property type="match status" value="1"/>
</dbReference>
<dbReference type="InterPro" id="IPR009038">
    <property type="entry name" value="GOLD_dom"/>
</dbReference>
<evidence type="ECO:0000256" key="6">
    <source>
        <dbReference type="ARBA" id="ARBA00023277"/>
    </source>
</evidence>
<evidence type="ECO:0000313" key="9">
    <source>
        <dbReference type="EMBL" id="QHT96442.1"/>
    </source>
</evidence>
<dbReference type="EMBL" id="MN740257">
    <property type="protein sequence ID" value="QHT96442.1"/>
    <property type="molecule type" value="Genomic_DNA"/>
</dbReference>
<dbReference type="CDD" id="cd00354">
    <property type="entry name" value="FBPase"/>
    <property type="match status" value="1"/>
</dbReference>
<comment type="pathway">
    <text evidence="7">Carbohydrate biosynthesis.</text>
</comment>
<dbReference type="PANTHER" id="PTHR11556:SF35">
    <property type="entry name" value="SEDOHEPTULOSE-1,7-BISPHOSPHATASE, CHLOROPLASTIC"/>
    <property type="match status" value="1"/>
</dbReference>
<name>A0A6C0ITR4_9ZZZZ</name>
<dbReference type="GO" id="GO:0030388">
    <property type="term" value="P:fructose 1,6-bisphosphate metabolic process"/>
    <property type="evidence" value="ECO:0007669"/>
    <property type="project" value="TreeGrafter"/>
</dbReference>
<dbReference type="InterPro" id="IPR028343">
    <property type="entry name" value="FBPtase"/>
</dbReference>
<dbReference type="GO" id="GO:0006000">
    <property type="term" value="P:fructose metabolic process"/>
    <property type="evidence" value="ECO:0007669"/>
    <property type="project" value="TreeGrafter"/>
</dbReference>
<dbReference type="GO" id="GO:0005986">
    <property type="term" value="P:sucrose biosynthetic process"/>
    <property type="evidence" value="ECO:0007669"/>
    <property type="project" value="TreeGrafter"/>
</dbReference>
<evidence type="ECO:0000256" key="1">
    <source>
        <dbReference type="ARBA" id="ARBA00001273"/>
    </source>
</evidence>
<evidence type="ECO:0000256" key="5">
    <source>
        <dbReference type="ARBA" id="ARBA00022801"/>
    </source>
</evidence>
<dbReference type="EC" id="3.1.3.11" evidence="3"/>
<proteinExistence type="inferred from homology"/>
<dbReference type="InterPro" id="IPR000146">
    <property type="entry name" value="FBPase_class-1"/>
</dbReference>
<protein>
    <recommendedName>
        <fullName evidence="3">fructose-bisphosphatase</fullName>
        <ecNumber evidence="3">3.1.3.11</ecNumber>
    </recommendedName>
</protein>
<dbReference type="Pfam" id="PF18913">
    <property type="entry name" value="FBPase_C"/>
    <property type="match status" value="1"/>
</dbReference>
<dbReference type="InterPro" id="IPR044015">
    <property type="entry name" value="FBPase_C_dom"/>
</dbReference>
<evidence type="ECO:0000256" key="2">
    <source>
        <dbReference type="ARBA" id="ARBA00010941"/>
    </source>
</evidence>
<dbReference type="Gene3D" id="3.40.190.80">
    <property type="match status" value="1"/>
</dbReference>
<dbReference type="GO" id="GO:0042132">
    <property type="term" value="F:fructose 1,6-bisphosphate 1-phosphatase activity"/>
    <property type="evidence" value="ECO:0007669"/>
    <property type="project" value="UniProtKB-EC"/>
</dbReference>
<dbReference type="PRINTS" id="PR00115">
    <property type="entry name" value="F16BPHPHTASE"/>
</dbReference>
<dbReference type="AlphaFoldDB" id="A0A6C0ITR4"/>
<dbReference type="SUPFAM" id="SSF56655">
    <property type="entry name" value="Carbohydrate phosphatase"/>
    <property type="match status" value="1"/>
</dbReference>
<evidence type="ECO:0000256" key="4">
    <source>
        <dbReference type="ARBA" id="ARBA00022490"/>
    </source>
</evidence>
<organism evidence="9">
    <name type="scientific">viral metagenome</name>
    <dbReference type="NCBI Taxonomy" id="1070528"/>
    <lineage>
        <taxon>unclassified sequences</taxon>
        <taxon>metagenomes</taxon>
        <taxon>organismal metagenomes</taxon>
    </lineage>
</organism>
<dbReference type="PIRSF" id="PIRSF500210">
    <property type="entry name" value="FBPtase"/>
    <property type="match status" value="1"/>
</dbReference>